<proteinExistence type="inferred from homology"/>
<dbReference type="InterPro" id="IPR036412">
    <property type="entry name" value="HAD-like_sf"/>
</dbReference>
<dbReference type="CDD" id="cd02588">
    <property type="entry name" value="HAD_L2-DEX"/>
    <property type="match status" value="1"/>
</dbReference>
<dbReference type="InterPro" id="IPR023198">
    <property type="entry name" value="PGP-like_dom2"/>
</dbReference>
<dbReference type="PANTHER" id="PTHR43316">
    <property type="entry name" value="HYDROLASE, HALOACID DELAHOGENASE-RELATED"/>
    <property type="match status" value="1"/>
</dbReference>
<name>A0A5A7NSZ4_9MICC</name>
<dbReference type="PRINTS" id="PR00413">
    <property type="entry name" value="HADHALOGNASE"/>
</dbReference>
<reference evidence="3 4" key="1">
    <citation type="submission" date="2019-09" db="EMBL/GenBank/DDBJ databases">
        <title>Arthrobacter zafarii sp. nov., a moderately thermotolerant and halotolerant actinobacterium isolated from Cholistan desert soil of Pakistan.</title>
        <authorList>
            <person name="Amin A."/>
            <person name="Ahmed I."/>
            <person name="Khalid N."/>
            <person name="Schumann P."/>
            <person name="Busse H.J."/>
            <person name="Khan I.U."/>
            <person name="Li S."/>
            <person name="Li W.J."/>
        </authorList>
    </citation>
    <scope>NUCLEOTIDE SEQUENCE [LARGE SCALE GENOMIC DNA]</scope>
    <source>
        <strain evidence="3 4">NCCP-1664</strain>
    </source>
</reference>
<dbReference type="SFLD" id="SFLDS00003">
    <property type="entry name" value="Haloacid_Dehalogenase"/>
    <property type="match status" value="1"/>
</dbReference>
<evidence type="ECO:0000256" key="1">
    <source>
        <dbReference type="ARBA" id="ARBA00008106"/>
    </source>
</evidence>
<organism evidence="3 4">
    <name type="scientific">Zafaria cholistanensis</name>
    <dbReference type="NCBI Taxonomy" id="1682741"/>
    <lineage>
        <taxon>Bacteria</taxon>
        <taxon>Bacillati</taxon>
        <taxon>Actinomycetota</taxon>
        <taxon>Actinomycetes</taxon>
        <taxon>Micrococcales</taxon>
        <taxon>Micrococcaceae</taxon>
        <taxon>Zafaria</taxon>
    </lineage>
</organism>
<dbReference type="Pfam" id="PF00702">
    <property type="entry name" value="Hydrolase"/>
    <property type="match status" value="1"/>
</dbReference>
<gene>
    <name evidence="3" type="ORF">NCCP1664_24700</name>
</gene>
<protein>
    <submittedName>
        <fullName evidence="3">Dehalogenase</fullName>
    </submittedName>
</protein>
<dbReference type="InterPro" id="IPR006328">
    <property type="entry name" value="2-HAD"/>
</dbReference>
<dbReference type="InterPro" id="IPR006439">
    <property type="entry name" value="HAD-SF_hydro_IA"/>
</dbReference>
<evidence type="ECO:0000313" key="3">
    <source>
        <dbReference type="EMBL" id="GER23975.1"/>
    </source>
</evidence>
<dbReference type="NCBIfam" id="TIGR01493">
    <property type="entry name" value="HAD-SF-IA-v2"/>
    <property type="match status" value="1"/>
</dbReference>
<evidence type="ECO:0000313" key="4">
    <source>
        <dbReference type="Proteomes" id="UP000325307"/>
    </source>
</evidence>
<dbReference type="Proteomes" id="UP000325307">
    <property type="component" value="Unassembled WGS sequence"/>
</dbReference>
<dbReference type="SFLD" id="SFLDG01129">
    <property type="entry name" value="C1.5:_HAD__Beta-PGM__Phosphata"/>
    <property type="match status" value="1"/>
</dbReference>
<comment type="similarity">
    <text evidence="1">Belongs to the HAD-like hydrolase superfamily. S-2-haloalkanoic acid dehalogenase family.</text>
</comment>
<accession>A0A5A7NSZ4</accession>
<dbReference type="PANTHER" id="PTHR43316:SF3">
    <property type="entry name" value="HALOACID DEHALOGENASE, TYPE II (AFU_ORTHOLOGUE AFUA_2G07750)-RELATED"/>
    <property type="match status" value="1"/>
</dbReference>
<dbReference type="Gene3D" id="3.40.50.1000">
    <property type="entry name" value="HAD superfamily/HAD-like"/>
    <property type="match status" value="1"/>
</dbReference>
<dbReference type="InterPro" id="IPR051540">
    <property type="entry name" value="S-2-haloacid_dehalogenase"/>
</dbReference>
<keyword evidence="4" id="KW-1185">Reference proteome</keyword>
<comment type="caution">
    <text evidence="3">The sequence shown here is derived from an EMBL/GenBank/DDBJ whole genome shotgun (WGS) entry which is preliminary data.</text>
</comment>
<dbReference type="NCBIfam" id="TIGR01428">
    <property type="entry name" value="HAD_type_II"/>
    <property type="match status" value="1"/>
</dbReference>
<evidence type="ECO:0000256" key="2">
    <source>
        <dbReference type="ARBA" id="ARBA00022801"/>
    </source>
</evidence>
<dbReference type="EMBL" id="BKDJ01000014">
    <property type="protein sequence ID" value="GER23975.1"/>
    <property type="molecule type" value="Genomic_DNA"/>
</dbReference>
<dbReference type="InterPro" id="IPR023214">
    <property type="entry name" value="HAD_sf"/>
</dbReference>
<dbReference type="RefSeq" id="WP_225873821.1">
    <property type="nucleotide sequence ID" value="NZ_BKDJ01000014.1"/>
</dbReference>
<sequence length="225" mass="23393">MIDSPDVIVFDVNGTLSDMGPLAGAFIESGAPGHLATQWFATVLRDGFAVTAAGGSAPFAQIAQDNLSRLLTEHGVPSVADGTGRIMEALRNLGVHPDVPSGVEALAGAAQLVTLSNGSAQVAQTLLETGGLLRHFTRLLSVEDAPGWKPARSAYAYAAVECGVAPSRMLLVAVHPWDIHGAHAAGLRTAWLNRSGAAYPGYFTSPDIEIPDLPALARQLATPRP</sequence>
<dbReference type="SUPFAM" id="SSF56784">
    <property type="entry name" value="HAD-like"/>
    <property type="match status" value="1"/>
</dbReference>
<dbReference type="GO" id="GO:0019120">
    <property type="term" value="F:hydrolase activity, acting on acid halide bonds, in C-halide compounds"/>
    <property type="evidence" value="ECO:0007669"/>
    <property type="project" value="InterPro"/>
</dbReference>
<keyword evidence="2" id="KW-0378">Hydrolase</keyword>
<dbReference type="AlphaFoldDB" id="A0A5A7NSZ4"/>
<dbReference type="Gene3D" id="1.10.150.240">
    <property type="entry name" value="Putative phosphatase, domain 2"/>
    <property type="match status" value="1"/>
</dbReference>